<comment type="caution">
    <text evidence="1">The sequence shown here is derived from an EMBL/GenBank/DDBJ whole genome shotgun (WGS) entry which is preliminary data.</text>
</comment>
<organism evidence="1 2">
    <name type="scientific">Coemansia helicoidea</name>
    <dbReference type="NCBI Taxonomy" id="1286919"/>
    <lineage>
        <taxon>Eukaryota</taxon>
        <taxon>Fungi</taxon>
        <taxon>Fungi incertae sedis</taxon>
        <taxon>Zoopagomycota</taxon>
        <taxon>Kickxellomycotina</taxon>
        <taxon>Kickxellomycetes</taxon>
        <taxon>Kickxellales</taxon>
        <taxon>Kickxellaceae</taxon>
        <taxon>Coemansia</taxon>
    </lineage>
</organism>
<keyword evidence="2" id="KW-1185">Reference proteome</keyword>
<proteinExistence type="predicted"/>
<gene>
    <name evidence="1" type="ORF">H4R21_003944</name>
</gene>
<name>A0ACC1L0D4_9FUNG</name>
<reference evidence="1" key="1">
    <citation type="submission" date="2022-07" db="EMBL/GenBank/DDBJ databases">
        <title>Phylogenomic reconstructions and comparative analyses of Kickxellomycotina fungi.</title>
        <authorList>
            <person name="Reynolds N.K."/>
            <person name="Stajich J.E."/>
            <person name="Barry K."/>
            <person name="Grigoriev I.V."/>
            <person name="Crous P."/>
            <person name="Smith M.E."/>
        </authorList>
    </citation>
    <scope>NUCLEOTIDE SEQUENCE</scope>
    <source>
        <strain evidence="1">BCRC 34780</strain>
    </source>
</reference>
<protein>
    <submittedName>
        <fullName evidence="1">Uncharacterized protein</fullName>
    </submittedName>
</protein>
<sequence>MKFAPFALVLTATVAVARPVPDGLLGGVVDTLAPITTGLGEVLNKLLGFSNTAGSSDDYPGSGTVHPAPGDYDIAVPHGTYSAAQGAPQPIGPQQDAGHPPENYPHVVVSHDVPPAHEAHVIVSHEAPPAHQAFVFKAVY</sequence>
<dbReference type="EMBL" id="JANBUN010001373">
    <property type="protein sequence ID" value="KAJ2798409.1"/>
    <property type="molecule type" value="Genomic_DNA"/>
</dbReference>
<accession>A0ACC1L0D4</accession>
<evidence type="ECO:0000313" key="2">
    <source>
        <dbReference type="Proteomes" id="UP001140087"/>
    </source>
</evidence>
<evidence type="ECO:0000313" key="1">
    <source>
        <dbReference type="EMBL" id="KAJ2798409.1"/>
    </source>
</evidence>
<dbReference type="Proteomes" id="UP001140087">
    <property type="component" value="Unassembled WGS sequence"/>
</dbReference>